<reference evidence="2 3" key="1">
    <citation type="submission" date="2024-07" db="EMBL/GenBank/DDBJ databases">
        <title>Section-level genome sequencing and comparative genomics of Aspergillus sections Usti and Cavernicolus.</title>
        <authorList>
            <consortium name="Lawrence Berkeley National Laboratory"/>
            <person name="Nybo J.L."/>
            <person name="Vesth T.C."/>
            <person name="Theobald S."/>
            <person name="Frisvad J.C."/>
            <person name="Larsen T.O."/>
            <person name="Kjaerboelling I."/>
            <person name="Rothschild-Mancinelli K."/>
            <person name="Lyhne E.K."/>
            <person name="Kogle M.E."/>
            <person name="Barry K."/>
            <person name="Clum A."/>
            <person name="Na H."/>
            <person name="Ledsgaard L."/>
            <person name="Lin J."/>
            <person name="Lipzen A."/>
            <person name="Kuo A."/>
            <person name="Riley R."/>
            <person name="Mondo S."/>
            <person name="Labutti K."/>
            <person name="Haridas S."/>
            <person name="Pangalinan J."/>
            <person name="Salamov A.A."/>
            <person name="Simmons B.A."/>
            <person name="Magnuson J.K."/>
            <person name="Chen J."/>
            <person name="Drula E."/>
            <person name="Henrissat B."/>
            <person name="Wiebenga A."/>
            <person name="Lubbers R.J."/>
            <person name="Gomes A.C."/>
            <person name="Makela M.R."/>
            <person name="Stajich J."/>
            <person name="Grigoriev I.V."/>
            <person name="Mortensen U.H."/>
            <person name="De Vries R.P."/>
            <person name="Baker S.E."/>
            <person name="Andersen M.R."/>
        </authorList>
    </citation>
    <scope>NUCLEOTIDE SEQUENCE [LARGE SCALE GENOMIC DNA]</scope>
    <source>
        <strain evidence="2 3">CBS 588.65</strain>
    </source>
</reference>
<feature type="compositionally biased region" description="Basic and acidic residues" evidence="1">
    <location>
        <begin position="125"/>
        <end position="144"/>
    </location>
</feature>
<evidence type="ECO:0000313" key="3">
    <source>
        <dbReference type="Proteomes" id="UP001610334"/>
    </source>
</evidence>
<name>A0ABR4GUG9_9EURO</name>
<evidence type="ECO:0000256" key="1">
    <source>
        <dbReference type="SAM" id="MobiDB-lite"/>
    </source>
</evidence>
<feature type="region of interest" description="Disordered" evidence="1">
    <location>
        <begin position="1"/>
        <end position="24"/>
    </location>
</feature>
<feature type="compositionally biased region" description="Basic residues" evidence="1">
    <location>
        <begin position="113"/>
        <end position="124"/>
    </location>
</feature>
<dbReference type="EMBL" id="JBFXLT010000168">
    <property type="protein sequence ID" value="KAL2802702.1"/>
    <property type="molecule type" value="Genomic_DNA"/>
</dbReference>
<organism evidence="2 3">
    <name type="scientific">Aspergillus granulosus</name>
    <dbReference type="NCBI Taxonomy" id="176169"/>
    <lineage>
        <taxon>Eukaryota</taxon>
        <taxon>Fungi</taxon>
        <taxon>Dikarya</taxon>
        <taxon>Ascomycota</taxon>
        <taxon>Pezizomycotina</taxon>
        <taxon>Eurotiomycetes</taxon>
        <taxon>Eurotiomycetidae</taxon>
        <taxon>Eurotiales</taxon>
        <taxon>Aspergillaceae</taxon>
        <taxon>Aspergillus</taxon>
        <taxon>Aspergillus subgen. Nidulantes</taxon>
    </lineage>
</organism>
<dbReference type="Proteomes" id="UP001610334">
    <property type="component" value="Unassembled WGS sequence"/>
</dbReference>
<feature type="compositionally biased region" description="Basic and acidic residues" evidence="1">
    <location>
        <begin position="7"/>
        <end position="19"/>
    </location>
</feature>
<evidence type="ECO:0000313" key="2">
    <source>
        <dbReference type="EMBL" id="KAL2802702.1"/>
    </source>
</evidence>
<comment type="caution">
    <text evidence="2">The sequence shown here is derived from an EMBL/GenBank/DDBJ whole genome shotgun (WGS) entry which is preliminary data.</text>
</comment>
<feature type="region of interest" description="Disordered" evidence="1">
    <location>
        <begin position="177"/>
        <end position="216"/>
    </location>
</feature>
<protein>
    <submittedName>
        <fullName evidence="2">Uncharacterized protein</fullName>
    </submittedName>
</protein>
<gene>
    <name evidence="2" type="ORF">BJX63DRAFT_101633</name>
</gene>
<feature type="region of interest" description="Disordered" evidence="1">
    <location>
        <begin position="95"/>
        <end position="156"/>
    </location>
</feature>
<feature type="compositionally biased region" description="Polar residues" evidence="1">
    <location>
        <begin position="177"/>
        <end position="189"/>
    </location>
</feature>
<keyword evidence="3" id="KW-1185">Reference proteome</keyword>
<sequence>MAGLSTNDERGVGLRREQETVSAREATTGAGVQICSSPVSIALSQRVDPLEPTVQSVQRWLPRWARSGPISYSSRCTFFFQGTTSTSRVISPTQLSNCQPRRFPGSSPTSPLLHRRRPWHHRRQRYSEVEGGRSTQLEKKDCKQGRPVKRTGSRITDTQLSGDEYFDTGRFLFSSLCRQKQQRSSSDPMTVTPEGDPGESNPELGALAPKVSSRDLERPSLLPRDSLCFRSYRGGLKYGGWHKEKKKKKVVLSLKINRKITGIEIQ</sequence>
<accession>A0ABR4GUG9</accession>
<proteinExistence type="predicted"/>